<reference evidence="13 14" key="1">
    <citation type="submission" date="2019-08" db="EMBL/GenBank/DDBJ databases">
        <authorList>
            <person name="Alioto T."/>
            <person name="Alioto T."/>
            <person name="Gomez Garrido J."/>
        </authorList>
    </citation>
    <scope>NUCLEOTIDE SEQUENCE [LARGE SCALE GENOMIC DNA]</scope>
</reference>
<accession>A0A5E4MC79</accession>
<dbReference type="PANTHER" id="PTHR11690">
    <property type="entry name" value="AMILORIDE-SENSITIVE SODIUM CHANNEL-RELATED"/>
    <property type="match status" value="1"/>
</dbReference>
<name>A0A5E4MC79_9HEMI</name>
<keyword evidence="8 12" id="KW-0406">Ion transport</keyword>
<protein>
    <submittedName>
        <fullName evidence="13">Epithelial sodium channel</fullName>
    </submittedName>
</protein>
<dbReference type="Proteomes" id="UP000325440">
    <property type="component" value="Unassembled WGS sequence"/>
</dbReference>
<evidence type="ECO:0000256" key="7">
    <source>
        <dbReference type="ARBA" id="ARBA00023053"/>
    </source>
</evidence>
<comment type="similarity">
    <text evidence="2 12">Belongs to the amiloride-sensitive sodium channel (TC 1.A.6) family.</text>
</comment>
<dbReference type="Pfam" id="PF00858">
    <property type="entry name" value="ASC"/>
    <property type="match status" value="1"/>
</dbReference>
<evidence type="ECO:0000256" key="10">
    <source>
        <dbReference type="ARBA" id="ARBA00023201"/>
    </source>
</evidence>
<evidence type="ECO:0000256" key="9">
    <source>
        <dbReference type="ARBA" id="ARBA00023136"/>
    </source>
</evidence>
<evidence type="ECO:0000256" key="6">
    <source>
        <dbReference type="ARBA" id="ARBA00022989"/>
    </source>
</evidence>
<evidence type="ECO:0000256" key="5">
    <source>
        <dbReference type="ARBA" id="ARBA00022692"/>
    </source>
</evidence>
<evidence type="ECO:0000256" key="1">
    <source>
        <dbReference type="ARBA" id="ARBA00004141"/>
    </source>
</evidence>
<comment type="subcellular location">
    <subcellularLocation>
        <location evidence="1">Membrane</location>
        <topology evidence="1">Multi-pass membrane protein</topology>
    </subcellularLocation>
</comment>
<dbReference type="Gene3D" id="1.10.287.820">
    <property type="entry name" value="Acid-sensing ion channel domain"/>
    <property type="match status" value="1"/>
</dbReference>
<evidence type="ECO:0000256" key="11">
    <source>
        <dbReference type="ARBA" id="ARBA00023303"/>
    </source>
</evidence>
<keyword evidence="11 12" id="KW-0407">Ion channel</keyword>
<organism evidence="13 14">
    <name type="scientific">Cinara cedri</name>
    <dbReference type="NCBI Taxonomy" id="506608"/>
    <lineage>
        <taxon>Eukaryota</taxon>
        <taxon>Metazoa</taxon>
        <taxon>Ecdysozoa</taxon>
        <taxon>Arthropoda</taxon>
        <taxon>Hexapoda</taxon>
        <taxon>Insecta</taxon>
        <taxon>Pterygota</taxon>
        <taxon>Neoptera</taxon>
        <taxon>Paraneoptera</taxon>
        <taxon>Hemiptera</taxon>
        <taxon>Sternorrhyncha</taxon>
        <taxon>Aphidomorpha</taxon>
        <taxon>Aphidoidea</taxon>
        <taxon>Aphididae</taxon>
        <taxon>Lachninae</taxon>
        <taxon>Cinara</taxon>
    </lineage>
</organism>
<dbReference type="AlphaFoldDB" id="A0A5E4MC79"/>
<keyword evidence="6" id="KW-1133">Transmembrane helix</keyword>
<keyword evidence="9" id="KW-0472">Membrane</keyword>
<keyword evidence="14" id="KW-1185">Reference proteome</keyword>
<dbReference type="GO" id="GO:0015280">
    <property type="term" value="F:ligand-gated sodium channel activity"/>
    <property type="evidence" value="ECO:0007669"/>
    <property type="project" value="TreeGrafter"/>
</dbReference>
<evidence type="ECO:0000256" key="4">
    <source>
        <dbReference type="ARBA" id="ARBA00022461"/>
    </source>
</evidence>
<keyword evidence="10 12" id="KW-0739">Sodium transport</keyword>
<evidence type="ECO:0000313" key="13">
    <source>
        <dbReference type="EMBL" id="VVC28453.1"/>
    </source>
</evidence>
<evidence type="ECO:0000313" key="14">
    <source>
        <dbReference type="Proteomes" id="UP000325440"/>
    </source>
</evidence>
<keyword evidence="5 12" id="KW-0812">Transmembrane</keyword>
<evidence type="ECO:0000256" key="8">
    <source>
        <dbReference type="ARBA" id="ARBA00023065"/>
    </source>
</evidence>
<dbReference type="GO" id="GO:0005886">
    <property type="term" value="C:plasma membrane"/>
    <property type="evidence" value="ECO:0007669"/>
    <property type="project" value="TreeGrafter"/>
</dbReference>
<keyword evidence="3 12" id="KW-0813">Transport</keyword>
<dbReference type="InterPro" id="IPR001873">
    <property type="entry name" value="ENaC"/>
</dbReference>
<dbReference type="PANTHER" id="PTHR11690:SF240">
    <property type="entry name" value="PICKPOCKET 25-RELATED"/>
    <property type="match status" value="1"/>
</dbReference>
<sequence>MYWNELNPQKRNVSFKFDNSDLKKHKDRILVRIKRKVFHFIHLFFSSSNIHGFNHLTDETRHFTEKFVWAIAIGLSIYGSTILGSSTWTRYQENPTVISMDREYREWATAFPAVTLCPTSEVDVEEFEKLMNSSKFINFNEDDRESFRNFMNLLSNASYETFKDVPEDNRIQPEDYLDYVKLLSTNISYIISNSHVNMFPSFSLLQTITELGICYSYNGEITPYNDYEYWITRNKSKIPSKGIMSGSPLDGDIFVQITSMNFGYMGFLHSSYEVPDIACRIHSSPENFYKTLDVTALSIYSTPEVKDLTPKQRGCRFLNESNLEISPAVYTYNMCRIQCRMKQANKLCGCVPFYYKPLDKYKICDVKGMHCLDQYKEFLVNLRNASGVKVNCGCLPPCDDVNYIVEADNTIQWFLGTNLKWGLIKYPRMRLKRNVLFGFTDVLGKISFGKCYFK</sequence>
<evidence type="ECO:0000256" key="12">
    <source>
        <dbReference type="RuleBase" id="RU000679"/>
    </source>
</evidence>
<gene>
    <name evidence="13" type="ORF">CINCED_3A005017</name>
</gene>
<dbReference type="EMBL" id="CABPRJ010000481">
    <property type="protein sequence ID" value="VVC28453.1"/>
    <property type="molecule type" value="Genomic_DNA"/>
</dbReference>
<evidence type="ECO:0000256" key="3">
    <source>
        <dbReference type="ARBA" id="ARBA00022448"/>
    </source>
</evidence>
<dbReference type="OrthoDB" id="6628406at2759"/>
<keyword evidence="4 12" id="KW-0894">Sodium channel</keyword>
<proteinExistence type="inferred from homology"/>
<evidence type="ECO:0000256" key="2">
    <source>
        <dbReference type="ARBA" id="ARBA00007193"/>
    </source>
</evidence>
<keyword evidence="7" id="KW-0915">Sodium</keyword>